<dbReference type="Proteomes" id="UP000836841">
    <property type="component" value="Chromosome 6"/>
</dbReference>
<dbReference type="PANTHER" id="PTHR31900:SF34">
    <property type="entry name" value="EMB|CAB62440.1-RELATED"/>
    <property type="match status" value="1"/>
</dbReference>
<dbReference type="SMART" id="SM00256">
    <property type="entry name" value="FBOX"/>
    <property type="match status" value="1"/>
</dbReference>
<dbReference type="SUPFAM" id="SSF81383">
    <property type="entry name" value="F-box domain"/>
    <property type="match status" value="1"/>
</dbReference>
<keyword evidence="3" id="KW-1185">Reference proteome</keyword>
<dbReference type="AlphaFoldDB" id="A0AAU9SMV9"/>
<dbReference type="Pfam" id="PF00646">
    <property type="entry name" value="F-box"/>
    <property type="match status" value="1"/>
</dbReference>
<dbReference type="InterPro" id="IPR001810">
    <property type="entry name" value="F-box_dom"/>
</dbReference>
<proteinExistence type="predicted"/>
<dbReference type="InterPro" id="IPR006566">
    <property type="entry name" value="FBD"/>
</dbReference>
<dbReference type="Pfam" id="PF24758">
    <property type="entry name" value="LRR_At5g56370"/>
    <property type="match status" value="1"/>
</dbReference>
<feature type="domain" description="F-box" evidence="1">
    <location>
        <begin position="4"/>
        <end position="56"/>
    </location>
</feature>
<dbReference type="EMBL" id="OU466862">
    <property type="protein sequence ID" value="CAH2069750.1"/>
    <property type="molecule type" value="Genomic_DNA"/>
</dbReference>
<dbReference type="SMART" id="SM00579">
    <property type="entry name" value="FBD"/>
    <property type="match status" value="1"/>
</dbReference>
<evidence type="ECO:0000313" key="2">
    <source>
        <dbReference type="EMBL" id="CAH2069750.1"/>
    </source>
</evidence>
<evidence type="ECO:0000313" key="3">
    <source>
        <dbReference type="Proteomes" id="UP000836841"/>
    </source>
</evidence>
<evidence type="ECO:0000259" key="1">
    <source>
        <dbReference type="PROSITE" id="PS50181"/>
    </source>
</evidence>
<dbReference type="PANTHER" id="PTHR31900">
    <property type="entry name" value="F-BOX/RNI SUPERFAMILY PROTEIN-RELATED"/>
    <property type="match status" value="1"/>
</dbReference>
<reference evidence="2 3" key="1">
    <citation type="submission" date="2022-03" db="EMBL/GenBank/DDBJ databases">
        <authorList>
            <person name="Nunn A."/>
            <person name="Chopra R."/>
            <person name="Nunn A."/>
            <person name="Contreras Garrido A."/>
        </authorList>
    </citation>
    <scope>NUCLEOTIDE SEQUENCE [LARGE SCALE GENOMIC DNA]</scope>
</reference>
<dbReference type="PROSITE" id="PS50181">
    <property type="entry name" value="FBOX"/>
    <property type="match status" value="1"/>
</dbReference>
<dbReference type="Gene3D" id="3.80.10.10">
    <property type="entry name" value="Ribonuclease Inhibitor"/>
    <property type="match status" value="1"/>
</dbReference>
<dbReference type="Pfam" id="PF08387">
    <property type="entry name" value="FBD"/>
    <property type="match status" value="1"/>
</dbReference>
<accession>A0AAU9SMV9</accession>
<protein>
    <recommendedName>
        <fullName evidence="1">F-box domain-containing protein</fullName>
    </recommendedName>
</protein>
<dbReference type="InterPro" id="IPR050232">
    <property type="entry name" value="FBL13/AtMIF1-like"/>
</dbReference>
<gene>
    <name evidence="2" type="ORF">TAV2_LOCUS21822</name>
</gene>
<dbReference type="InterPro" id="IPR032675">
    <property type="entry name" value="LRR_dom_sf"/>
</dbReference>
<name>A0AAU9SMV9_THLAR</name>
<dbReference type="Gene3D" id="1.20.1280.50">
    <property type="match status" value="1"/>
</dbReference>
<organism evidence="2 3">
    <name type="scientific">Thlaspi arvense</name>
    <name type="common">Field penny-cress</name>
    <dbReference type="NCBI Taxonomy" id="13288"/>
    <lineage>
        <taxon>Eukaryota</taxon>
        <taxon>Viridiplantae</taxon>
        <taxon>Streptophyta</taxon>
        <taxon>Embryophyta</taxon>
        <taxon>Tracheophyta</taxon>
        <taxon>Spermatophyta</taxon>
        <taxon>Magnoliopsida</taxon>
        <taxon>eudicotyledons</taxon>
        <taxon>Gunneridae</taxon>
        <taxon>Pentapetalae</taxon>
        <taxon>rosids</taxon>
        <taxon>malvids</taxon>
        <taxon>Brassicales</taxon>
        <taxon>Brassicaceae</taxon>
        <taxon>Thlaspideae</taxon>
        <taxon>Thlaspi</taxon>
    </lineage>
</organism>
<dbReference type="SUPFAM" id="SSF52047">
    <property type="entry name" value="RNI-like"/>
    <property type="match status" value="1"/>
</dbReference>
<dbReference type="InterPro" id="IPR036047">
    <property type="entry name" value="F-box-like_dom_sf"/>
</dbReference>
<dbReference type="InterPro" id="IPR055411">
    <property type="entry name" value="LRR_FXL15/At3g58940/PEG3-like"/>
</dbReference>
<sequence length="435" mass="49704">MARIDWISKLPEELLLRILSLLPARDVVATMVLSKRWQFLWMNVSRLVYDDTYQGIEHKSFSRFVERSLLLHEAPVLELLHFKLRKSSSVVDIGLWTRSLSRRHVSKLVIKIDSSSCTEPPILPRSLYTACGMLVTLKLNNTVLADFDSSSFSFPSLKTLSLVSVEYPNQEFVDSLLSRCHVLEDLDVEQCQDDNVTVFNVRVPSLKSLVLDKSETSDTSGEDVYVIDAPSLEYLDIYDLSGGSCVIENNMPSIVDALLYVSYEHPVNILGFITSVKRLNLCLPTSKQLYPVSTVFHRLVRLELCTCEKSWLKVLMRMLRVSPNLQSLKLQKFHDIDFDDSPRPRWREPGTVPQCLSSSLETLEWVRYEGTKEERELVAFILRNAKCLGNVTISLKSTKRNKKKLAMIKELSFLSRCSSTCHLIFDEVAPSDSER</sequence>